<dbReference type="EMBL" id="MN739904">
    <property type="protein sequence ID" value="QHT76864.1"/>
    <property type="molecule type" value="Genomic_DNA"/>
</dbReference>
<protein>
    <submittedName>
        <fullName evidence="3">Uncharacterized protein</fullName>
    </submittedName>
</protein>
<keyword evidence="1" id="KW-0175">Coiled coil</keyword>
<feature type="transmembrane region" description="Helical" evidence="2">
    <location>
        <begin position="317"/>
        <end position="338"/>
    </location>
</feature>
<evidence type="ECO:0000313" key="3">
    <source>
        <dbReference type="EMBL" id="QHT76864.1"/>
    </source>
</evidence>
<keyword evidence="2" id="KW-0812">Transmembrane</keyword>
<sequence>MSSIFSSDIKNATDLPIHLNYDIKDLLKYISDNNKKYLLLSLLKINIKILLYDECNTKHKDINKNINFLINIFLRSFHDSMNIYPKNLNIIHYIIFNKINIYDVLFLVIKIYYMDPCIIIQHDHKNNSMDSWEIYKKVRYSFSDKTEYYVECNKLIHKLCISYDDTNINILFNHDYTDLLFNGSNSSNEISILTDKINNLKIQTEYYKITEECNFNKNKLINDINKNEIINEISILTNIMNNLQIQTDYYYNKINEDIILIKNKIINDINQLNIQNNKLMNEIKSLTENINQSNIQNNYYYNKINMLENNTYILNKILSIIIIIYFLIIFIISIMLFFKYNNIMINEVNEVPNLLLNYIYIDDKPIVRLQLKN</sequence>
<dbReference type="AlphaFoldDB" id="A0A6C0H8R2"/>
<accession>A0A6C0H8R2</accession>
<organism evidence="3">
    <name type="scientific">viral metagenome</name>
    <dbReference type="NCBI Taxonomy" id="1070528"/>
    <lineage>
        <taxon>unclassified sequences</taxon>
        <taxon>metagenomes</taxon>
        <taxon>organismal metagenomes</taxon>
    </lineage>
</organism>
<keyword evidence="2" id="KW-1133">Transmembrane helix</keyword>
<feature type="coiled-coil region" evidence="1">
    <location>
        <begin position="226"/>
        <end position="296"/>
    </location>
</feature>
<evidence type="ECO:0000256" key="2">
    <source>
        <dbReference type="SAM" id="Phobius"/>
    </source>
</evidence>
<reference evidence="3" key="1">
    <citation type="journal article" date="2020" name="Nature">
        <title>Giant virus diversity and host interactions through global metagenomics.</title>
        <authorList>
            <person name="Schulz F."/>
            <person name="Roux S."/>
            <person name="Paez-Espino D."/>
            <person name="Jungbluth S."/>
            <person name="Walsh D.A."/>
            <person name="Denef V.J."/>
            <person name="McMahon K.D."/>
            <person name="Konstantinidis K.T."/>
            <person name="Eloe-Fadrosh E.A."/>
            <person name="Kyrpides N.C."/>
            <person name="Woyke T."/>
        </authorList>
    </citation>
    <scope>NUCLEOTIDE SEQUENCE</scope>
    <source>
        <strain evidence="3">GVMAG-M-3300023179-82</strain>
    </source>
</reference>
<proteinExistence type="predicted"/>
<name>A0A6C0H8R2_9ZZZZ</name>
<evidence type="ECO:0000256" key="1">
    <source>
        <dbReference type="SAM" id="Coils"/>
    </source>
</evidence>
<keyword evidence="2" id="KW-0472">Membrane</keyword>